<evidence type="ECO:0000256" key="15">
    <source>
        <dbReference type="PROSITE-ProRule" id="PRU00560"/>
    </source>
</evidence>
<evidence type="ECO:0000256" key="4">
    <source>
        <dbReference type="ARBA" id="ARBA00022801"/>
    </source>
</evidence>
<evidence type="ECO:0000256" key="8">
    <source>
        <dbReference type="ARBA" id="ARBA00023125"/>
    </source>
</evidence>
<dbReference type="InterPro" id="IPR011335">
    <property type="entry name" value="Restrct_endonuc-II-like"/>
</dbReference>
<dbReference type="GO" id="GO:0004527">
    <property type="term" value="F:exonuclease activity"/>
    <property type="evidence" value="ECO:0007669"/>
    <property type="project" value="UniProtKB-KW"/>
</dbReference>
<name>A0A285R3Q1_9SPHN</name>
<evidence type="ECO:0000256" key="7">
    <source>
        <dbReference type="ARBA" id="ARBA00022840"/>
    </source>
</evidence>
<evidence type="ECO:0000256" key="12">
    <source>
        <dbReference type="ARBA" id="ARBA00034808"/>
    </source>
</evidence>
<dbReference type="GO" id="GO:0005829">
    <property type="term" value="C:cytosol"/>
    <property type="evidence" value="ECO:0007669"/>
    <property type="project" value="TreeGrafter"/>
</dbReference>
<keyword evidence="7 15" id="KW-0067">ATP-binding</keyword>
<keyword evidence="6" id="KW-0269">Exonuclease</keyword>
<evidence type="ECO:0000256" key="13">
    <source>
        <dbReference type="ARBA" id="ARBA00034923"/>
    </source>
</evidence>
<evidence type="ECO:0000259" key="18">
    <source>
        <dbReference type="PROSITE" id="PS51217"/>
    </source>
</evidence>
<evidence type="ECO:0000313" key="20">
    <source>
        <dbReference type="Proteomes" id="UP000219494"/>
    </source>
</evidence>
<evidence type="ECO:0000256" key="11">
    <source>
        <dbReference type="ARBA" id="ARBA00034617"/>
    </source>
</evidence>
<dbReference type="Proteomes" id="UP000219494">
    <property type="component" value="Unassembled WGS sequence"/>
</dbReference>
<dbReference type="InterPro" id="IPR027417">
    <property type="entry name" value="P-loop_NTPase"/>
</dbReference>
<dbReference type="InterPro" id="IPR014016">
    <property type="entry name" value="UvrD-like_ATP-bd"/>
</dbReference>
<dbReference type="InterPro" id="IPR014017">
    <property type="entry name" value="DNA_helicase_UvrD-like_C"/>
</dbReference>
<dbReference type="Pfam" id="PF00580">
    <property type="entry name" value="UvrD-helicase"/>
    <property type="match status" value="2"/>
</dbReference>
<dbReference type="GO" id="GO:0043138">
    <property type="term" value="F:3'-5' DNA helicase activity"/>
    <property type="evidence" value="ECO:0007669"/>
    <property type="project" value="UniProtKB-EC"/>
</dbReference>
<evidence type="ECO:0000256" key="5">
    <source>
        <dbReference type="ARBA" id="ARBA00022806"/>
    </source>
</evidence>
<dbReference type="GO" id="GO:0033202">
    <property type="term" value="C:DNA helicase complex"/>
    <property type="evidence" value="ECO:0007669"/>
    <property type="project" value="TreeGrafter"/>
</dbReference>
<keyword evidence="20" id="KW-1185">Reference proteome</keyword>
<keyword evidence="5 15" id="KW-0347">Helicase</keyword>
<comment type="catalytic activity">
    <reaction evidence="14">
        <text>ATP + H2O = ADP + phosphate + H(+)</text>
        <dbReference type="Rhea" id="RHEA:13065"/>
        <dbReference type="ChEBI" id="CHEBI:15377"/>
        <dbReference type="ChEBI" id="CHEBI:15378"/>
        <dbReference type="ChEBI" id="CHEBI:30616"/>
        <dbReference type="ChEBI" id="CHEBI:43474"/>
        <dbReference type="ChEBI" id="CHEBI:456216"/>
        <dbReference type="EC" id="5.6.2.4"/>
    </reaction>
</comment>
<protein>
    <recommendedName>
        <fullName evidence="12">DNA 3'-5' helicase</fullName>
        <ecNumber evidence="12">5.6.2.4</ecNumber>
    </recommendedName>
    <alternativeName>
        <fullName evidence="13">DNA 3'-5' helicase II</fullName>
    </alternativeName>
</protein>
<dbReference type="Pfam" id="PF12705">
    <property type="entry name" value="PDDEXK_1"/>
    <property type="match status" value="1"/>
</dbReference>
<dbReference type="EMBL" id="OBMI01000002">
    <property type="protein sequence ID" value="SOB86987.1"/>
    <property type="molecule type" value="Genomic_DNA"/>
</dbReference>
<keyword evidence="2 15" id="KW-0547">Nucleotide-binding</keyword>
<gene>
    <name evidence="19" type="ORF">SAMN06297144_2106</name>
</gene>
<dbReference type="PANTHER" id="PTHR11070">
    <property type="entry name" value="UVRD / RECB / PCRA DNA HELICASE FAMILY MEMBER"/>
    <property type="match status" value="1"/>
</dbReference>
<evidence type="ECO:0000256" key="2">
    <source>
        <dbReference type="ARBA" id="ARBA00022741"/>
    </source>
</evidence>
<dbReference type="Gene3D" id="3.40.50.300">
    <property type="entry name" value="P-loop containing nucleotide triphosphate hydrolases"/>
    <property type="match status" value="4"/>
</dbReference>
<keyword evidence="1" id="KW-0540">Nuclease</keyword>
<evidence type="ECO:0000256" key="1">
    <source>
        <dbReference type="ARBA" id="ARBA00022722"/>
    </source>
</evidence>
<evidence type="ECO:0000256" key="16">
    <source>
        <dbReference type="SAM" id="MobiDB-lite"/>
    </source>
</evidence>
<keyword evidence="8" id="KW-0238">DNA-binding</keyword>
<keyword evidence="3" id="KW-0227">DNA damage</keyword>
<dbReference type="InterPro" id="IPR000212">
    <property type="entry name" value="DNA_helicase_UvrD/REP"/>
</dbReference>
<proteinExistence type="predicted"/>
<organism evidence="19 20">
    <name type="scientific">Sphingomonas guangdongensis</name>
    <dbReference type="NCBI Taxonomy" id="1141890"/>
    <lineage>
        <taxon>Bacteria</taxon>
        <taxon>Pseudomonadati</taxon>
        <taxon>Pseudomonadota</taxon>
        <taxon>Alphaproteobacteria</taxon>
        <taxon>Sphingomonadales</taxon>
        <taxon>Sphingomonadaceae</taxon>
        <taxon>Sphingomonas</taxon>
    </lineage>
</organism>
<keyword evidence="10" id="KW-0413">Isomerase</keyword>
<dbReference type="GO" id="GO:0003677">
    <property type="term" value="F:DNA binding"/>
    <property type="evidence" value="ECO:0007669"/>
    <property type="project" value="UniProtKB-KW"/>
</dbReference>
<evidence type="ECO:0000259" key="17">
    <source>
        <dbReference type="PROSITE" id="PS51198"/>
    </source>
</evidence>
<evidence type="ECO:0000256" key="3">
    <source>
        <dbReference type="ARBA" id="ARBA00022763"/>
    </source>
</evidence>
<sequence length="1134" mass="120629">MAGTRQTHLPPLKGNQGAASDPAAHVWLSASAGTGKTQVLAARVYRLLLREVTPGAILCLTFTKAGAAEMASRISATLARWVRASDDELFRDLSALGEGGGPAQRRLARTLFARVLDAPGGGLRIQTIHSFCQSLLAGFPVEAGLVPGFRPLEAREEAALQREALAHLLVEEEAAGRTRLIDAIGALSLRLGEGGAEAFLTACARAPDAMAALPSGVQPFVRRALDLPSGDVMAEVADGCHALHDAVQAIVDQNRSWGKDRGVARADLLAGWLLRSPEERAASLKDIAGAWSVAKGWAPQDPAYAELVSEPRDACERLVGLVARADYADLLAGGLEAGRAYAAAYTQAKRRVGGVDFDDLIRATVDLLAQPGMGDWVRYKLDQATDHLLIDEAQDTNPQQWAIVRALADEFFAGDGAKPGEHRTLFTVGDYKQAIFGFQGTSPIYFEAAHRHFERASALEAPDGRVTHRLRPLSLTSSFRSTRPVLAFVDAAIGALDAPGLGVDLTEAHASEVPGPGAVTLWPLVTAAEGGDEDEGEEDWASDATRTLAGRIARAVKGWIGTLPIGRDRHPLRPEDVMILVKRRGELASLLVARLYAEKVPVAGVDRLRLNAPLAVQDLLAAVRFVLQPDDDLSLASLLVSPLIGWSQDELMATHVRPRGISLWRYLRGTLDTVRLAPLTAMLARADFTTPYVFLEELLSGPLDGRRKLLGRLGEEARDPIEELLSAALTFEATTTPSLQRFLDWFDRGEVEIVRDPSAPLDAVRVMTAHGAKGLQAPLVILADATTDPANARREVLKWSVEVSGGDGPIDLPIFRPGKAERANSPLADVVAAAEQRELEEHWRLFYVAATRAEERLVIAGALPATKTEAPPNSWYAASARALDALDVLAGEERTYCGEAVAAAPVGSPAPPPAAEPIALPEWVRHAAPAEARPPRPLAPSAIGDDAVADPPPSAAMRAAAERGGLLHALFQRLPEVAPERRRGAALAWLGRSGSVSESAAAEIADAALAVIEDPRFAALFTPDALAEAPITATVGGSVIAGTVDRLLVTDAHVTVIDFKTGRQAPASLSDVPPYHLRQMAAYRAALEVIFPDRAVGAALLYTAGPVLFDLPDAVLTPHKPGFAGAEQSLSPRA</sequence>
<feature type="domain" description="UvrD-like helicase ATP-binding" evidence="17">
    <location>
        <begin position="9"/>
        <end position="482"/>
    </location>
</feature>
<dbReference type="EC" id="5.6.2.4" evidence="12"/>
<feature type="binding site" evidence="15">
    <location>
        <begin position="30"/>
        <end position="37"/>
    </location>
    <ligand>
        <name>ATP</name>
        <dbReference type="ChEBI" id="CHEBI:30616"/>
    </ligand>
</feature>
<evidence type="ECO:0000313" key="19">
    <source>
        <dbReference type="EMBL" id="SOB86987.1"/>
    </source>
</evidence>
<dbReference type="GO" id="GO:0000725">
    <property type="term" value="P:recombinational repair"/>
    <property type="evidence" value="ECO:0007669"/>
    <property type="project" value="TreeGrafter"/>
</dbReference>
<dbReference type="OrthoDB" id="9810135at2"/>
<keyword evidence="9" id="KW-0234">DNA repair</keyword>
<dbReference type="SUPFAM" id="SSF52980">
    <property type="entry name" value="Restriction endonuclease-like"/>
    <property type="match status" value="1"/>
</dbReference>
<evidence type="ECO:0000256" key="10">
    <source>
        <dbReference type="ARBA" id="ARBA00023235"/>
    </source>
</evidence>
<dbReference type="PANTHER" id="PTHR11070:SF2">
    <property type="entry name" value="ATP-DEPENDENT DNA HELICASE SRS2"/>
    <property type="match status" value="1"/>
</dbReference>
<dbReference type="AlphaFoldDB" id="A0A285R3Q1"/>
<dbReference type="InterPro" id="IPR011604">
    <property type="entry name" value="PDDEXK-like_dom_sf"/>
</dbReference>
<evidence type="ECO:0000256" key="9">
    <source>
        <dbReference type="ARBA" id="ARBA00023204"/>
    </source>
</evidence>
<dbReference type="Gene3D" id="1.10.486.10">
    <property type="entry name" value="PCRA, domain 4"/>
    <property type="match status" value="1"/>
</dbReference>
<dbReference type="RefSeq" id="WP_097063937.1">
    <property type="nucleotide sequence ID" value="NZ_OBMI01000002.1"/>
</dbReference>
<dbReference type="Pfam" id="PF13361">
    <property type="entry name" value="UvrD_C"/>
    <property type="match status" value="1"/>
</dbReference>
<feature type="region of interest" description="Disordered" evidence="16">
    <location>
        <begin position="929"/>
        <end position="957"/>
    </location>
</feature>
<feature type="domain" description="UvrD-like helicase C-terminal" evidence="18">
    <location>
        <begin position="500"/>
        <end position="774"/>
    </location>
</feature>
<dbReference type="SUPFAM" id="SSF52540">
    <property type="entry name" value="P-loop containing nucleoside triphosphate hydrolases"/>
    <property type="match status" value="1"/>
</dbReference>
<dbReference type="InterPro" id="IPR038726">
    <property type="entry name" value="PDDEXK_AddAB-type"/>
</dbReference>
<evidence type="ECO:0000256" key="6">
    <source>
        <dbReference type="ARBA" id="ARBA00022839"/>
    </source>
</evidence>
<comment type="catalytic activity">
    <reaction evidence="11">
        <text>Couples ATP hydrolysis with the unwinding of duplex DNA by translocating in the 3'-5' direction.</text>
        <dbReference type="EC" id="5.6.2.4"/>
    </reaction>
</comment>
<dbReference type="PROSITE" id="PS51217">
    <property type="entry name" value="UVRD_HELICASE_CTER"/>
    <property type="match status" value="1"/>
</dbReference>
<reference evidence="19 20" key="1">
    <citation type="submission" date="2017-07" db="EMBL/GenBank/DDBJ databases">
        <authorList>
            <person name="Sun Z.S."/>
            <person name="Albrecht U."/>
            <person name="Echele G."/>
            <person name="Lee C.C."/>
        </authorList>
    </citation>
    <scope>NUCLEOTIDE SEQUENCE [LARGE SCALE GENOMIC DNA]</scope>
    <source>
        <strain evidence="19 20">CGMCC 1.12672</strain>
    </source>
</reference>
<dbReference type="NCBIfam" id="TIGR02784">
    <property type="entry name" value="addA_alphas"/>
    <property type="match status" value="1"/>
</dbReference>
<keyword evidence="4 15" id="KW-0378">Hydrolase</keyword>
<dbReference type="PROSITE" id="PS51198">
    <property type="entry name" value="UVRD_HELICASE_ATP_BIND"/>
    <property type="match status" value="1"/>
</dbReference>
<evidence type="ECO:0000256" key="14">
    <source>
        <dbReference type="ARBA" id="ARBA00048988"/>
    </source>
</evidence>
<dbReference type="InterPro" id="IPR014151">
    <property type="entry name" value="DNA_helicase_AddA"/>
</dbReference>
<dbReference type="Gene3D" id="3.90.320.10">
    <property type="match status" value="1"/>
</dbReference>
<accession>A0A285R3Q1</accession>
<dbReference type="GO" id="GO:0005524">
    <property type="term" value="F:ATP binding"/>
    <property type="evidence" value="ECO:0007669"/>
    <property type="project" value="UniProtKB-UniRule"/>
</dbReference>